<sequence length="352" mass="41722">MKERSIVRFEQGIKSRQTLNNYRDHLKNFKNFAKFDSFDSLITKSVEDIQTIVEDYLIHIKENRNPNSVPILMLGVRHFFVMNRIPLYWEIIRKMYPPRQKSAGFKPWTTEQIRAMILATTSKRNRALIHFLASTGARIGVIDDKFTMKYLNDISDDCKAILLYPNDNEEYWAFLTPEASQALDEYHEERRNRGETLDENSPIFRRDYSCGKKVIPMQRSGIISIMYRVINSAGLERTKVNHHFDTQMDHGFRKRFNTILKLKNNVNSNVAEKLLGHKNGLDGVYLKPTREQCFAEFRKAIIDLMIDDSERQRLKIEQLEREKSELEHYRTKVEELWMDKMRMEQIQTTLSK</sequence>
<feature type="coiled-coil region" evidence="4">
    <location>
        <begin position="302"/>
        <end position="336"/>
    </location>
</feature>
<dbReference type="InterPro" id="IPR013762">
    <property type="entry name" value="Integrase-like_cat_sf"/>
</dbReference>
<evidence type="ECO:0000256" key="3">
    <source>
        <dbReference type="ARBA" id="ARBA00023172"/>
    </source>
</evidence>
<dbReference type="InterPro" id="IPR011010">
    <property type="entry name" value="DNA_brk_join_enz"/>
</dbReference>
<evidence type="ECO:0000256" key="1">
    <source>
        <dbReference type="ARBA" id="ARBA00022908"/>
    </source>
</evidence>
<dbReference type="Proteomes" id="UP000003423">
    <property type="component" value="Unassembled WGS sequence"/>
</dbReference>
<dbReference type="Pfam" id="PF00589">
    <property type="entry name" value="Phage_integrase"/>
    <property type="match status" value="1"/>
</dbReference>
<dbReference type="SUPFAM" id="SSF56349">
    <property type="entry name" value="DNA breaking-rejoining enzymes"/>
    <property type="match status" value="1"/>
</dbReference>
<evidence type="ECO:0000256" key="2">
    <source>
        <dbReference type="ARBA" id="ARBA00023125"/>
    </source>
</evidence>
<proteinExistence type="predicted"/>
<dbReference type="EMBL" id="AEXL02000030">
    <property type="protein sequence ID" value="EIJ66692.1"/>
    <property type="molecule type" value="Genomic_DNA"/>
</dbReference>
<keyword evidence="3" id="KW-0233">DNA recombination</keyword>
<dbReference type="PROSITE" id="PS51898">
    <property type="entry name" value="TYR_RECOMBINASE"/>
    <property type="match status" value="1"/>
</dbReference>
<dbReference type="AlphaFoldDB" id="I3D4P9"/>
<reference evidence="6 7" key="1">
    <citation type="journal article" date="2012" name="J. Bacteriol.">
        <title>Genome sequence of "Candidatus Nitrosopumilus salaria" BD31, an ammonia-oxidizing archaeon from the San Francisco Bay estuary.</title>
        <authorList>
            <person name="Mosier A.C."/>
            <person name="Allen E.E."/>
            <person name="Kim M."/>
            <person name="Ferriera S."/>
            <person name="Francis C.A."/>
        </authorList>
    </citation>
    <scope>NUCLEOTIDE SEQUENCE [LARGE SCALE GENOMIC DNA]</scope>
    <source>
        <strain evidence="6 7">BD31</strain>
    </source>
</reference>
<dbReference type="OrthoDB" id="12201at2157"/>
<protein>
    <submittedName>
        <fullName evidence="6">Site-specific recombinase, phage integrase family</fullName>
    </submittedName>
</protein>
<keyword evidence="7" id="KW-1185">Reference proteome</keyword>
<evidence type="ECO:0000256" key="4">
    <source>
        <dbReference type="SAM" id="Coils"/>
    </source>
</evidence>
<dbReference type="Gene3D" id="1.10.443.10">
    <property type="entry name" value="Intergrase catalytic core"/>
    <property type="match status" value="1"/>
</dbReference>
<comment type="caution">
    <text evidence="6">The sequence shown here is derived from an EMBL/GenBank/DDBJ whole genome shotgun (WGS) entry which is preliminary data.</text>
</comment>
<dbReference type="InterPro" id="IPR002104">
    <property type="entry name" value="Integrase_catalytic"/>
</dbReference>
<dbReference type="PANTHER" id="PTHR30349">
    <property type="entry name" value="PHAGE INTEGRASE-RELATED"/>
    <property type="match status" value="1"/>
</dbReference>
<organism evidence="6 7">
    <name type="scientific">Candidatus Nitrosopumilus salarius BD31</name>
    <dbReference type="NCBI Taxonomy" id="859350"/>
    <lineage>
        <taxon>Archaea</taxon>
        <taxon>Nitrososphaerota</taxon>
        <taxon>Nitrososphaeria</taxon>
        <taxon>Nitrosopumilales</taxon>
        <taxon>Nitrosopumilaceae</taxon>
        <taxon>Nitrosopumilus</taxon>
    </lineage>
</organism>
<dbReference type="RefSeq" id="WP_008297496.1">
    <property type="nucleotide sequence ID" value="NZ_AEXL02000030.1"/>
</dbReference>
<dbReference type="InterPro" id="IPR050090">
    <property type="entry name" value="Tyrosine_recombinase_XerCD"/>
</dbReference>
<dbReference type="GO" id="GO:0015074">
    <property type="term" value="P:DNA integration"/>
    <property type="evidence" value="ECO:0007669"/>
    <property type="project" value="UniProtKB-KW"/>
</dbReference>
<evidence type="ECO:0000259" key="5">
    <source>
        <dbReference type="PROSITE" id="PS51898"/>
    </source>
</evidence>
<evidence type="ECO:0000313" key="6">
    <source>
        <dbReference type="EMBL" id="EIJ66692.1"/>
    </source>
</evidence>
<keyword evidence="2" id="KW-0238">DNA-binding</keyword>
<feature type="domain" description="Tyr recombinase" evidence="5">
    <location>
        <begin position="103"/>
        <end position="298"/>
    </location>
</feature>
<keyword evidence="1" id="KW-0229">DNA integration</keyword>
<dbReference type="PANTHER" id="PTHR30349:SF41">
    <property type="entry name" value="INTEGRASE_RECOMBINASE PROTEIN MJ0367-RELATED"/>
    <property type="match status" value="1"/>
</dbReference>
<name>I3D4P9_9ARCH</name>
<evidence type="ECO:0000313" key="7">
    <source>
        <dbReference type="Proteomes" id="UP000003423"/>
    </source>
</evidence>
<dbReference type="GO" id="GO:0006310">
    <property type="term" value="P:DNA recombination"/>
    <property type="evidence" value="ECO:0007669"/>
    <property type="project" value="UniProtKB-KW"/>
</dbReference>
<dbReference type="PATRIC" id="fig|859350.6.peg.353"/>
<dbReference type="CDD" id="cd00397">
    <property type="entry name" value="DNA_BRE_C"/>
    <property type="match status" value="1"/>
</dbReference>
<accession>I3D4P9</accession>
<gene>
    <name evidence="6" type="ORF">BD31_I1131</name>
</gene>
<keyword evidence="4" id="KW-0175">Coiled coil</keyword>
<dbReference type="GO" id="GO:0003677">
    <property type="term" value="F:DNA binding"/>
    <property type="evidence" value="ECO:0007669"/>
    <property type="project" value="UniProtKB-KW"/>
</dbReference>